<accession>A0A382K0D8</accession>
<sequence length="161" mass="18281">MLKKRILILSLTGLSILLGQEQHDHHDEHGHHNELSIALGVTPGHDNENSKMGIHVHYIKGVGNHSPYGLGISLETIFDKHKHNSLGLVGLYRFESGFTIAYVPGLLFVEHENDNEMQFTQHLELCYEFELKQFHLGPQFDIGIEKDGFHYSFGIHLGVDF</sequence>
<proteinExistence type="predicted"/>
<reference evidence="1" key="1">
    <citation type="submission" date="2018-05" db="EMBL/GenBank/DDBJ databases">
        <authorList>
            <person name="Lanie J.A."/>
            <person name="Ng W.-L."/>
            <person name="Kazmierczak K.M."/>
            <person name="Andrzejewski T.M."/>
            <person name="Davidsen T.M."/>
            <person name="Wayne K.J."/>
            <person name="Tettelin H."/>
            <person name="Glass J.I."/>
            <person name="Rusch D."/>
            <person name="Podicherti R."/>
            <person name="Tsui H.-C.T."/>
            <person name="Winkler M.E."/>
        </authorList>
    </citation>
    <scope>NUCLEOTIDE SEQUENCE</scope>
</reference>
<evidence type="ECO:0000313" key="1">
    <source>
        <dbReference type="EMBL" id="SVC16982.1"/>
    </source>
</evidence>
<protein>
    <recommendedName>
        <fullName evidence="2">Outer membrane protein beta-barrel domain-containing protein</fullName>
    </recommendedName>
</protein>
<dbReference type="AlphaFoldDB" id="A0A382K0D8"/>
<evidence type="ECO:0008006" key="2">
    <source>
        <dbReference type="Google" id="ProtNLM"/>
    </source>
</evidence>
<dbReference type="EMBL" id="UINC01077139">
    <property type="protein sequence ID" value="SVC16982.1"/>
    <property type="molecule type" value="Genomic_DNA"/>
</dbReference>
<organism evidence="1">
    <name type="scientific">marine metagenome</name>
    <dbReference type="NCBI Taxonomy" id="408172"/>
    <lineage>
        <taxon>unclassified sequences</taxon>
        <taxon>metagenomes</taxon>
        <taxon>ecological metagenomes</taxon>
    </lineage>
</organism>
<name>A0A382K0D8_9ZZZZ</name>
<gene>
    <name evidence="1" type="ORF">METZ01_LOCUS269836</name>
</gene>